<dbReference type="EMBL" id="CP003359">
    <property type="protein sequence ID" value="AGB41339.1"/>
    <property type="molecule type" value="Genomic_DNA"/>
</dbReference>
<dbReference type="RefSeq" id="WP_015327061.1">
    <property type="nucleotide sequence ID" value="NC_019978.1"/>
</dbReference>
<keyword evidence="1" id="KW-0732">Signal</keyword>
<evidence type="ECO:0000256" key="1">
    <source>
        <dbReference type="SAM" id="SignalP"/>
    </source>
</evidence>
<dbReference type="SUPFAM" id="SSF53955">
    <property type="entry name" value="Lysozyme-like"/>
    <property type="match status" value="1"/>
</dbReference>
<name>L0KAG1_HALHC</name>
<gene>
    <name evidence="3" type="ordered locus">Halha_1394</name>
</gene>
<organism evidence="3 4">
    <name type="scientific">Halobacteroides halobius (strain ATCC 35273 / DSM 5150 / MD-1)</name>
    <dbReference type="NCBI Taxonomy" id="748449"/>
    <lineage>
        <taxon>Bacteria</taxon>
        <taxon>Bacillati</taxon>
        <taxon>Bacillota</taxon>
        <taxon>Clostridia</taxon>
        <taxon>Halanaerobiales</taxon>
        <taxon>Halobacteroidaceae</taxon>
        <taxon>Halobacteroides</taxon>
    </lineage>
</organism>
<protein>
    <submittedName>
        <fullName evidence="3">Soluble lytic murein transglycosylase-like protein</fullName>
    </submittedName>
</protein>
<evidence type="ECO:0000313" key="3">
    <source>
        <dbReference type="EMBL" id="AGB41339.1"/>
    </source>
</evidence>
<dbReference type="KEGG" id="hhl:Halha_1394"/>
<dbReference type="HOGENOM" id="CLU_1259966_0_0_9"/>
<reference evidence="4" key="1">
    <citation type="submission" date="2012-02" db="EMBL/GenBank/DDBJ databases">
        <title>The complete genome of Halobacteroides halobius DSM 5150.</title>
        <authorList>
            <person name="Lucas S."/>
            <person name="Copeland A."/>
            <person name="Lapidus A."/>
            <person name="Glavina del Rio T."/>
            <person name="Dalin E."/>
            <person name="Tice H."/>
            <person name="Bruce D."/>
            <person name="Goodwin L."/>
            <person name="Pitluck S."/>
            <person name="Peters L."/>
            <person name="Mikhailova N."/>
            <person name="Gu W."/>
            <person name="Kyrpides N."/>
            <person name="Mavromatis K."/>
            <person name="Ivanova N."/>
            <person name="Brettin T."/>
            <person name="Detter J.C."/>
            <person name="Han C."/>
            <person name="Larimer F."/>
            <person name="Land M."/>
            <person name="Hauser L."/>
            <person name="Markowitz V."/>
            <person name="Cheng J.-F."/>
            <person name="Hugenholtz P."/>
            <person name="Woyke T."/>
            <person name="Wu D."/>
            <person name="Tindall B."/>
            <person name="Pomrenke H."/>
            <person name="Brambilla E."/>
            <person name="Klenk H.-P."/>
            <person name="Eisen J.A."/>
        </authorList>
    </citation>
    <scope>NUCLEOTIDE SEQUENCE [LARGE SCALE GENOMIC DNA]</scope>
    <source>
        <strain evidence="4">ATCC 35273 / DSM 5150 / MD-1</strain>
    </source>
</reference>
<dbReference type="eggNOG" id="COG0741">
    <property type="taxonomic scope" value="Bacteria"/>
</dbReference>
<evidence type="ECO:0000313" key="4">
    <source>
        <dbReference type="Proteomes" id="UP000010880"/>
    </source>
</evidence>
<dbReference type="OrthoDB" id="9815002at2"/>
<feature type="chain" id="PRO_5003944430" evidence="1">
    <location>
        <begin position="24"/>
        <end position="219"/>
    </location>
</feature>
<keyword evidence="4" id="KW-1185">Reference proteome</keyword>
<dbReference type="InterPro" id="IPR023346">
    <property type="entry name" value="Lysozyme-like_dom_sf"/>
</dbReference>
<feature type="domain" description="Transglycosylase SLT" evidence="2">
    <location>
        <begin position="74"/>
        <end position="172"/>
    </location>
</feature>
<sequence>MKIRFILVCLVLIIVSFSLNSLAYDHKAVRSYISYRIKYIHSVAYNTNIDLSKERVQEYTESIIYWSDYYSRELNVNIDPLLVTAIIETETNFVSRADYDNGDSIGVASMKINTAKWIAKQLGVDYNKWSILNATDLGIRFAVYYLGLAFDKYRGNLYQAILSYNQGLSGVSPDVDQLYDNYLFKVLGRYKYYQKRLAMRNSTAATAVKYFNYKFNQFY</sequence>
<accession>L0KAG1</accession>
<dbReference type="Proteomes" id="UP000010880">
    <property type="component" value="Chromosome"/>
</dbReference>
<dbReference type="STRING" id="748449.Halha_1394"/>
<proteinExistence type="predicted"/>
<dbReference type="Gene3D" id="1.10.530.10">
    <property type="match status" value="1"/>
</dbReference>
<feature type="signal peptide" evidence="1">
    <location>
        <begin position="1"/>
        <end position="23"/>
    </location>
</feature>
<dbReference type="InterPro" id="IPR008258">
    <property type="entry name" value="Transglycosylase_SLT_dom_1"/>
</dbReference>
<dbReference type="Pfam" id="PF01464">
    <property type="entry name" value="SLT"/>
    <property type="match status" value="1"/>
</dbReference>
<dbReference type="AlphaFoldDB" id="L0KAG1"/>
<evidence type="ECO:0000259" key="2">
    <source>
        <dbReference type="Pfam" id="PF01464"/>
    </source>
</evidence>